<evidence type="ECO:0000256" key="1">
    <source>
        <dbReference type="ARBA" id="ARBA00001947"/>
    </source>
</evidence>
<evidence type="ECO:0000256" key="3">
    <source>
        <dbReference type="ARBA" id="ARBA00022723"/>
    </source>
</evidence>
<dbReference type="Proteomes" id="UP001150907">
    <property type="component" value="Unassembled WGS sequence"/>
</dbReference>
<dbReference type="Gene3D" id="2.70.98.30">
    <property type="entry name" value="Golgi alpha-mannosidase II, domain 4"/>
    <property type="match status" value="1"/>
</dbReference>
<keyword evidence="10" id="KW-1185">Reference proteome</keyword>
<evidence type="ECO:0000256" key="2">
    <source>
        <dbReference type="ARBA" id="ARBA00009792"/>
    </source>
</evidence>
<keyword evidence="7" id="KW-0472">Membrane</keyword>
<proteinExistence type="inferred from homology"/>
<dbReference type="InterPro" id="IPR000602">
    <property type="entry name" value="Glyco_hydro_38_N"/>
</dbReference>
<dbReference type="AlphaFoldDB" id="A0A9W8BKI5"/>
<dbReference type="SUPFAM" id="SSF88688">
    <property type="entry name" value="Families 57/38 glycoside transferase middle domain"/>
    <property type="match status" value="1"/>
</dbReference>
<keyword evidence="6 9" id="KW-0326">Glycosidase</keyword>
<keyword evidence="7" id="KW-0812">Transmembrane</keyword>
<keyword evidence="3" id="KW-0479">Metal-binding</keyword>
<dbReference type="InterPro" id="IPR011013">
    <property type="entry name" value="Gal_mutarotase_sf_dom"/>
</dbReference>
<sequence length="1093" mass="116497">MVLLPRRYTRSGGAVLAAVFVGILVHGNTAVFPVGKAAWMPWFGEPGAPTSRDVAARQRLARNLTLHIVAHSHADAGWNLSVGEYYRTSVHAVLRRVTAELWSDDRRRFAWGDVAFLDEWMGDEGDAAAGGAMGNVTWRQAVQTLVRGGRLEVVGGGYVSPDEGLATWWAANTVVDVGRRWLARELNATARVAWQIDNFGHSGVTAYLAANAGYAAVVLGRMDYRQQRALAETGDLEFLWRRERHDGSNSSSAPGVVTHFLATHYAAPSARFDFDHTRECDPQALLRELHRYARSQVRQYPGHGHVLVMMGDDFRYVRAARGFACLDRIVAAAGEERGSGVRVRYSTPSEYFAAVAEHNAREGLRVVEGDFYPYQDKPYEQYWAGVFGSRAQLKWRIRDTEQIVQHVEALLAVARTQDGGRRHPHAWWDALDVRLEASRKQVAIGYHHDAVTGTCSAAAAADYAQRLRRAGREALAVGRAVVGGSGDYKSGSAYNSAAQFGAGEDPDDPAREYVAVETLDGMAVVVTNAGSLAAQDQVVRVRVPTLRVAFFDEAGVAAAADAVGRTRDGAHVVEFLARAVPGLGQRTYAVRAAAAPIARVREAAAREARLRKGGARVDVRVVGNRVRLRIGGRVVWHSLRQYFANPRVQASGAYVMHSFMLMFALVFAAFGGALCAGLALYGVRAARSGAGAGAGAVQTAVQTAGAARCSVLAPPALGAAAGVAFTYYVAQCADIERLVAWTVGGGGVALRLCAPTAACAYALAAALRWRPHASARFVGAAAVATAAALLLAPTWQSRALAPDAEVHMRLGAVCDAAAVRVGSAARVTFRLCADRPALVQVTTAAAAARNRELVAHFTAADDAPWWRHVGAARRFAVFDGVALAARRFRRAVPVPGNYAPAPALAALLAPAPPLALLLRQATGATCVARNTLELLVHRRMTANDFRGLVQPLDDAAPAAATLFIDVASPSALAALPAMEAVNAPALAFAVPLSAVAPSLHAAPRLPPTARLVGLRAVHAPRRNATSLFVRVQALPPAAVDVPPAALLPGVSAAFAVDGADWSLAPLSPRPRPERRVARLHVPPGEQALFRLDF</sequence>
<gene>
    <name evidence="9" type="primary">aman-3</name>
    <name evidence="9" type="ORF">H4R26_002690</name>
</gene>
<dbReference type="InterPro" id="IPR037094">
    <property type="entry name" value="Glyco_hydro_38_cen_sf"/>
</dbReference>
<reference evidence="9" key="1">
    <citation type="submission" date="2022-07" db="EMBL/GenBank/DDBJ databases">
        <title>Phylogenomic reconstructions and comparative analyses of Kickxellomycotina fungi.</title>
        <authorList>
            <person name="Reynolds N.K."/>
            <person name="Stajich J.E."/>
            <person name="Barry K."/>
            <person name="Grigoriev I.V."/>
            <person name="Crous P."/>
            <person name="Smith M.E."/>
        </authorList>
    </citation>
    <scope>NUCLEOTIDE SEQUENCE</scope>
    <source>
        <strain evidence="9">IMI 214461</strain>
    </source>
</reference>
<dbReference type="GO" id="GO:0004572">
    <property type="term" value="F:mannosyl-oligosaccharide 1,3-1,6-alpha-mannosidase activity"/>
    <property type="evidence" value="ECO:0007669"/>
    <property type="project" value="UniProtKB-EC"/>
</dbReference>
<dbReference type="SUPFAM" id="SSF74650">
    <property type="entry name" value="Galactose mutarotase-like"/>
    <property type="match status" value="1"/>
</dbReference>
<evidence type="ECO:0000256" key="5">
    <source>
        <dbReference type="ARBA" id="ARBA00022833"/>
    </source>
</evidence>
<dbReference type="SMART" id="SM00872">
    <property type="entry name" value="Alpha-mann_mid"/>
    <property type="match status" value="1"/>
</dbReference>
<dbReference type="EC" id="3.2.1.114" evidence="9"/>
<dbReference type="PANTHER" id="PTHR11607">
    <property type="entry name" value="ALPHA-MANNOSIDASE"/>
    <property type="match status" value="1"/>
</dbReference>
<comment type="cofactor">
    <cofactor evidence="1">
        <name>Zn(2+)</name>
        <dbReference type="ChEBI" id="CHEBI:29105"/>
    </cofactor>
</comment>
<dbReference type="GO" id="GO:0006013">
    <property type="term" value="P:mannose metabolic process"/>
    <property type="evidence" value="ECO:0007669"/>
    <property type="project" value="InterPro"/>
</dbReference>
<dbReference type="InterPro" id="IPR050843">
    <property type="entry name" value="Glycosyl_Hydrlase_38"/>
</dbReference>
<keyword evidence="5" id="KW-0862">Zinc</keyword>
<protein>
    <submittedName>
        <fullName evidence="9">Mannosyl-oligosaccharide 1,3-1,6-alpha-mannosidase activity protein</fullName>
        <ecNumber evidence="9">3.2.1.114</ecNumber>
    </submittedName>
</protein>
<evidence type="ECO:0000256" key="4">
    <source>
        <dbReference type="ARBA" id="ARBA00022801"/>
    </source>
</evidence>
<dbReference type="InterPro" id="IPR028995">
    <property type="entry name" value="Glyco_hydro_57/38_cen_sf"/>
</dbReference>
<comment type="similarity">
    <text evidence="2">Belongs to the glycosyl hydrolase 38 family.</text>
</comment>
<dbReference type="Pfam" id="PF01074">
    <property type="entry name" value="Glyco_hydro_38N"/>
    <property type="match status" value="1"/>
</dbReference>
<keyword evidence="7" id="KW-1133">Transmembrane helix</keyword>
<accession>A0A9W8BKI5</accession>
<comment type="caution">
    <text evidence="9">The sequence shown here is derived from an EMBL/GenBank/DDBJ whole genome shotgun (WGS) entry which is preliminary data.</text>
</comment>
<evidence type="ECO:0000313" key="9">
    <source>
        <dbReference type="EMBL" id="KAJ2004132.1"/>
    </source>
</evidence>
<dbReference type="InterPro" id="IPR011330">
    <property type="entry name" value="Glyco_hydro/deAcase_b/a-brl"/>
</dbReference>
<dbReference type="GO" id="GO:0046872">
    <property type="term" value="F:metal ion binding"/>
    <property type="evidence" value="ECO:0007669"/>
    <property type="project" value="UniProtKB-KW"/>
</dbReference>
<keyword evidence="4 9" id="KW-0378">Hydrolase</keyword>
<evidence type="ECO:0000256" key="6">
    <source>
        <dbReference type="ARBA" id="ARBA00023295"/>
    </source>
</evidence>
<dbReference type="Gene3D" id="1.20.1270.50">
    <property type="entry name" value="Glycoside hydrolase family 38, central domain"/>
    <property type="match status" value="1"/>
</dbReference>
<dbReference type="SUPFAM" id="SSF88713">
    <property type="entry name" value="Glycoside hydrolase/deacetylase"/>
    <property type="match status" value="1"/>
</dbReference>
<organism evidence="9 10">
    <name type="scientific">Coemansia thaxteri</name>
    <dbReference type="NCBI Taxonomy" id="2663907"/>
    <lineage>
        <taxon>Eukaryota</taxon>
        <taxon>Fungi</taxon>
        <taxon>Fungi incertae sedis</taxon>
        <taxon>Zoopagomycota</taxon>
        <taxon>Kickxellomycotina</taxon>
        <taxon>Kickxellomycetes</taxon>
        <taxon>Kickxellales</taxon>
        <taxon>Kickxellaceae</taxon>
        <taxon>Coemansia</taxon>
    </lineage>
</organism>
<dbReference type="GO" id="GO:0030246">
    <property type="term" value="F:carbohydrate binding"/>
    <property type="evidence" value="ECO:0007669"/>
    <property type="project" value="InterPro"/>
</dbReference>
<dbReference type="Pfam" id="PF09261">
    <property type="entry name" value="Alpha-mann_mid"/>
    <property type="match status" value="1"/>
</dbReference>
<feature type="transmembrane region" description="Helical" evidence="7">
    <location>
        <begin position="659"/>
        <end position="681"/>
    </location>
</feature>
<dbReference type="Gene3D" id="3.20.110.10">
    <property type="entry name" value="Glycoside hydrolase 38, N terminal domain"/>
    <property type="match status" value="1"/>
</dbReference>
<dbReference type="EMBL" id="JANBQF010000174">
    <property type="protein sequence ID" value="KAJ2004132.1"/>
    <property type="molecule type" value="Genomic_DNA"/>
</dbReference>
<feature type="transmembrane region" description="Helical" evidence="7">
    <location>
        <begin position="777"/>
        <end position="795"/>
    </location>
</feature>
<evidence type="ECO:0000256" key="7">
    <source>
        <dbReference type="SAM" id="Phobius"/>
    </source>
</evidence>
<evidence type="ECO:0000313" key="10">
    <source>
        <dbReference type="Proteomes" id="UP001150907"/>
    </source>
</evidence>
<dbReference type="InterPro" id="IPR015341">
    <property type="entry name" value="Glyco_hydro_38_cen"/>
</dbReference>
<dbReference type="InterPro" id="IPR027291">
    <property type="entry name" value="Glyco_hydro_38_N_sf"/>
</dbReference>
<evidence type="ECO:0000259" key="8">
    <source>
        <dbReference type="SMART" id="SM00872"/>
    </source>
</evidence>
<name>A0A9W8BKI5_9FUNG</name>
<dbReference type="OrthoDB" id="10261055at2759"/>
<feature type="domain" description="Glycoside hydrolase family 38 central" evidence="8">
    <location>
        <begin position="381"/>
        <end position="467"/>
    </location>
</feature>
<dbReference type="PANTHER" id="PTHR11607:SF3">
    <property type="entry name" value="LYSOSOMAL ALPHA-MANNOSIDASE"/>
    <property type="match status" value="1"/>
</dbReference>